<dbReference type="EMBL" id="CP004244">
    <property type="protein sequence ID" value="AHH05912.1"/>
    <property type="molecule type" value="Genomic_DNA"/>
</dbReference>
<sequence length="188" mass="22773">MVMNSVLERLKEKKVEIKEKESTTIFVKIEEVNKKTTYHTKIMKDLYIFGARNNQKHRFFISFRGLFNQQKIKSFYLFSLKGNDRFLGIYYGYRKPIKNVVTRYEENGIMKASTFSRVYYIEFRFKKGSIFCYIVGISYLLKKEKVNTRYYESLIERILNLEKQVYEFYNKELSNGGIITKWIKKRQK</sequence>
<dbReference type="AlphaFoldDB" id="W5SG85"/>
<dbReference type="Pfam" id="PF02890">
    <property type="entry name" value="DUF226"/>
    <property type="match status" value="1"/>
</dbReference>
<accession>W5SG85</accession>
<reference evidence="1" key="1">
    <citation type="submission" date="2013-02" db="EMBL/GenBank/DDBJ databases">
        <title>Comparative genomics of Borrelia species.</title>
        <authorList>
            <person name="Schwan T.G."/>
            <person name="Raffel S.J."/>
            <person name="Porcella S.F."/>
        </authorList>
    </citation>
    <scope>NUCLEOTIDE SEQUENCE</scope>
    <source>
        <strain evidence="1">FR64b</strain>
        <plasmid evidence="1">unnamed</plasmid>
    </source>
</reference>
<geneLocation type="plasmid" evidence="1">
    <name>unnamed</name>
</geneLocation>
<name>W5SG85_9SPIR</name>
<evidence type="ECO:0000313" key="1">
    <source>
        <dbReference type="EMBL" id="AHH05912.1"/>
    </source>
</evidence>
<dbReference type="HOGENOM" id="CLU_109712_0_0_12"/>
<proteinExistence type="predicted"/>
<dbReference type="InterPro" id="IPR004180">
    <property type="entry name" value="DUF226_BOR_spp"/>
</dbReference>
<organism evidence="1">
    <name type="scientific">Borrelia miyamotoi FR64b</name>
    <dbReference type="NCBI Taxonomy" id="1292392"/>
    <lineage>
        <taxon>Bacteria</taxon>
        <taxon>Pseudomonadati</taxon>
        <taxon>Spirochaetota</taxon>
        <taxon>Spirochaetia</taxon>
        <taxon>Spirochaetales</taxon>
        <taxon>Borreliaceae</taxon>
        <taxon>Borrelia</taxon>
    </lineage>
</organism>
<gene>
    <name evidence="1" type="ORF">BOM_1369</name>
</gene>
<keyword evidence="1" id="KW-0614">Plasmid</keyword>
<protein>
    <submittedName>
        <fullName evidence="1">Putative cytosolic protein</fullName>
    </submittedName>
</protein>